<dbReference type="SMART" id="SM00398">
    <property type="entry name" value="HMG"/>
    <property type="match status" value="1"/>
</dbReference>
<dbReference type="GO" id="GO:0005634">
    <property type="term" value="C:nucleus"/>
    <property type="evidence" value="ECO:0007669"/>
    <property type="project" value="UniProtKB-UniRule"/>
</dbReference>
<feature type="domain" description="HMG box" evidence="4">
    <location>
        <begin position="7"/>
        <end position="76"/>
    </location>
</feature>
<evidence type="ECO:0000256" key="2">
    <source>
        <dbReference type="ARBA" id="ARBA00023163"/>
    </source>
</evidence>
<keyword evidence="2" id="KW-0804">Transcription</keyword>
<dbReference type="EMBL" id="KZ989925">
    <property type="protein sequence ID" value="RKP25010.1"/>
    <property type="molecule type" value="Genomic_DNA"/>
</dbReference>
<sequence length="79" mass="9677">MTRDGRTPRPLNSFMTYRRDKHAQVMREQGSRCNNKYISKIIAEMWKREPAHVKEYYKKKADLGLEQHKKLYPDYKYRP</sequence>
<accession>A0A4P9Z0V8</accession>
<feature type="non-terminal residue" evidence="5">
    <location>
        <position position="79"/>
    </location>
</feature>
<dbReference type="InterPro" id="IPR050140">
    <property type="entry name" value="SRY-related_HMG-box_TF-like"/>
</dbReference>
<dbReference type="GO" id="GO:0000978">
    <property type="term" value="F:RNA polymerase II cis-regulatory region sequence-specific DNA binding"/>
    <property type="evidence" value="ECO:0007669"/>
    <property type="project" value="TreeGrafter"/>
</dbReference>
<keyword evidence="6" id="KW-1185">Reference proteome</keyword>
<dbReference type="SUPFAM" id="SSF47095">
    <property type="entry name" value="HMG-box"/>
    <property type="match status" value="1"/>
</dbReference>
<dbReference type="OrthoDB" id="6247875at2759"/>
<dbReference type="Gene3D" id="1.10.30.10">
    <property type="entry name" value="High mobility group box domain"/>
    <property type="match status" value="1"/>
</dbReference>
<evidence type="ECO:0000256" key="1">
    <source>
        <dbReference type="ARBA" id="ARBA00023125"/>
    </source>
</evidence>
<organism evidence="5 6">
    <name type="scientific">Syncephalis pseudoplumigaleata</name>
    <dbReference type="NCBI Taxonomy" id="1712513"/>
    <lineage>
        <taxon>Eukaryota</taxon>
        <taxon>Fungi</taxon>
        <taxon>Fungi incertae sedis</taxon>
        <taxon>Zoopagomycota</taxon>
        <taxon>Zoopagomycotina</taxon>
        <taxon>Zoopagomycetes</taxon>
        <taxon>Zoopagales</taxon>
        <taxon>Piptocephalidaceae</taxon>
        <taxon>Syncephalis</taxon>
    </lineage>
</organism>
<evidence type="ECO:0000259" key="4">
    <source>
        <dbReference type="PROSITE" id="PS50118"/>
    </source>
</evidence>
<evidence type="ECO:0000256" key="3">
    <source>
        <dbReference type="PROSITE-ProRule" id="PRU00267"/>
    </source>
</evidence>
<dbReference type="InterPro" id="IPR009071">
    <property type="entry name" value="HMG_box_dom"/>
</dbReference>
<keyword evidence="3" id="KW-0539">Nucleus</keyword>
<dbReference type="GO" id="GO:0030154">
    <property type="term" value="P:cell differentiation"/>
    <property type="evidence" value="ECO:0007669"/>
    <property type="project" value="TreeGrafter"/>
</dbReference>
<dbReference type="InterPro" id="IPR036910">
    <property type="entry name" value="HMG_box_dom_sf"/>
</dbReference>
<dbReference type="Proteomes" id="UP000278143">
    <property type="component" value="Unassembled WGS sequence"/>
</dbReference>
<dbReference type="CDD" id="cd01389">
    <property type="entry name" value="HMG-box_ROX1-like"/>
    <property type="match status" value="1"/>
</dbReference>
<proteinExistence type="predicted"/>
<keyword evidence="1 3" id="KW-0238">DNA-binding</keyword>
<feature type="DNA-binding region" description="HMG box" evidence="3">
    <location>
        <begin position="7"/>
        <end position="76"/>
    </location>
</feature>
<protein>
    <submittedName>
        <fullName evidence="5">High mobility group box domain-containing protein</fullName>
    </submittedName>
</protein>
<name>A0A4P9Z0V8_9FUNG</name>
<dbReference type="PROSITE" id="PS50118">
    <property type="entry name" value="HMG_BOX_2"/>
    <property type="match status" value="1"/>
</dbReference>
<evidence type="ECO:0000313" key="5">
    <source>
        <dbReference type="EMBL" id="RKP25010.1"/>
    </source>
</evidence>
<dbReference type="Pfam" id="PF00505">
    <property type="entry name" value="HMG_box"/>
    <property type="match status" value="1"/>
</dbReference>
<gene>
    <name evidence="5" type="ORF">SYNPS1DRAFT_16286</name>
</gene>
<reference evidence="6" key="1">
    <citation type="journal article" date="2018" name="Nat. Microbiol.">
        <title>Leveraging single-cell genomics to expand the fungal tree of life.</title>
        <authorList>
            <person name="Ahrendt S.R."/>
            <person name="Quandt C.A."/>
            <person name="Ciobanu D."/>
            <person name="Clum A."/>
            <person name="Salamov A."/>
            <person name="Andreopoulos B."/>
            <person name="Cheng J.F."/>
            <person name="Woyke T."/>
            <person name="Pelin A."/>
            <person name="Henrissat B."/>
            <person name="Reynolds N.K."/>
            <person name="Benny G.L."/>
            <person name="Smith M.E."/>
            <person name="James T.Y."/>
            <person name="Grigoriev I.V."/>
        </authorList>
    </citation>
    <scope>NUCLEOTIDE SEQUENCE [LARGE SCALE GENOMIC DNA]</scope>
    <source>
        <strain evidence="6">Benny S71-1</strain>
    </source>
</reference>
<dbReference type="AlphaFoldDB" id="A0A4P9Z0V8"/>
<dbReference type="PANTHER" id="PTHR10270">
    <property type="entry name" value="SOX TRANSCRIPTION FACTOR"/>
    <property type="match status" value="1"/>
</dbReference>
<dbReference type="PANTHER" id="PTHR10270:SF161">
    <property type="entry name" value="SEX-DETERMINING REGION Y PROTEIN"/>
    <property type="match status" value="1"/>
</dbReference>
<dbReference type="GO" id="GO:0001228">
    <property type="term" value="F:DNA-binding transcription activator activity, RNA polymerase II-specific"/>
    <property type="evidence" value="ECO:0007669"/>
    <property type="project" value="TreeGrafter"/>
</dbReference>
<evidence type="ECO:0000313" key="6">
    <source>
        <dbReference type="Proteomes" id="UP000278143"/>
    </source>
</evidence>